<gene>
    <name evidence="2" type="ORF">URODEC1_LOCUS60395</name>
</gene>
<dbReference type="SMART" id="SM01045">
    <property type="entry name" value="BURP"/>
    <property type="match status" value="1"/>
</dbReference>
<proteinExistence type="predicted"/>
<dbReference type="PROSITE" id="PS51277">
    <property type="entry name" value="BURP"/>
    <property type="match status" value="1"/>
</dbReference>
<accession>A0ABC9B0N5</accession>
<dbReference type="Pfam" id="PF03181">
    <property type="entry name" value="BURP"/>
    <property type="match status" value="1"/>
</dbReference>
<dbReference type="Proteomes" id="UP001497457">
    <property type="component" value="Chromosome 24b"/>
</dbReference>
<name>A0ABC9B0N5_9POAL</name>
<dbReference type="InterPro" id="IPR004873">
    <property type="entry name" value="BURP_dom"/>
</dbReference>
<evidence type="ECO:0000313" key="2">
    <source>
        <dbReference type="EMBL" id="CAL4990807.1"/>
    </source>
</evidence>
<reference evidence="2 3" key="2">
    <citation type="submission" date="2024-10" db="EMBL/GenBank/DDBJ databases">
        <authorList>
            <person name="Ryan C."/>
        </authorList>
    </citation>
    <scope>NUCLEOTIDE SEQUENCE [LARGE SCALE GENOMIC DNA]</scope>
</reference>
<dbReference type="AlphaFoldDB" id="A0ABC9B0N5"/>
<dbReference type="PANTHER" id="PTHR31236">
    <property type="entry name" value="BURP DOMAIN PROTEIN USPL1-LIKE"/>
    <property type="match status" value="1"/>
</dbReference>
<evidence type="ECO:0000259" key="1">
    <source>
        <dbReference type="PROSITE" id="PS51277"/>
    </source>
</evidence>
<organism evidence="2 3">
    <name type="scientific">Urochloa decumbens</name>
    <dbReference type="NCBI Taxonomy" id="240449"/>
    <lineage>
        <taxon>Eukaryota</taxon>
        <taxon>Viridiplantae</taxon>
        <taxon>Streptophyta</taxon>
        <taxon>Embryophyta</taxon>
        <taxon>Tracheophyta</taxon>
        <taxon>Spermatophyta</taxon>
        <taxon>Magnoliopsida</taxon>
        <taxon>Liliopsida</taxon>
        <taxon>Poales</taxon>
        <taxon>Poaceae</taxon>
        <taxon>PACMAD clade</taxon>
        <taxon>Panicoideae</taxon>
        <taxon>Panicodae</taxon>
        <taxon>Paniceae</taxon>
        <taxon>Melinidinae</taxon>
        <taxon>Urochloa</taxon>
    </lineage>
</organism>
<keyword evidence="3" id="KW-1185">Reference proteome</keyword>
<dbReference type="PANTHER" id="PTHR31236:SF36">
    <property type="entry name" value="BURP DOMAIN-CONTAINING PROTEIN"/>
    <property type="match status" value="1"/>
</dbReference>
<dbReference type="InterPro" id="IPR044816">
    <property type="entry name" value="BURP"/>
</dbReference>
<evidence type="ECO:0000313" key="3">
    <source>
        <dbReference type="Proteomes" id="UP001497457"/>
    </source>
</evidence>
<feature type="domain" description="BURP" evidence="1">
    <location>
        <begin position="153"/>
        <end position="360"/>
    </location>
</feature>
<dbReference type="EMBL" id="OZ075134">
    <property type="protein sequence ID" value="CAL4990807.1"/>
    <property type="molecule type" value="Genomic_DNA"/>
</dbReference>
<sequence>MSQYMIMPGRASFYKYHRHPAIAQHTRAFHLPCCALIISMARLLAALLLTTAAALLVVGQRNDAAAPSEAEEFWRTVLPNSPLPDAILMLLHPETNSVKNANDADAQGRSRKNPFSYIGPPIRFTYGRDGSHKHLSPGPPSSDDDDDTIGAAFFHEEALQVGENLTLYFPPAIAKPLGLLPRHVADSIPFSVSSLPDALALLGIAADSAHAANMQQALEMCESPTVFCATSLEALVEAAMASLGTRDLRPVTSTLPHSGMPLQQYSIRAVRRVDGSSFVACHDQDYPYTIFVCHSTGPSRAYMVDVVGGDMAIVAVAAVCHTDTSQWDPEHIAFKLLGTKPGGAPACHILPHGHMVWANNAARSSA</sequence>
<protein>
    <recommendedName>
        <fullName evidence="1">BURP domain-containing protein</fullName>
    </recommendedName>
</protein>
<reference evidence="3" key="1">
    <citation type="submission" date="2024-06" db="EMBL/GenBank/DDBJ databases">
        <authorList>
            <person name="Ryan C."/>
        </authorList>
    </citation>
    <scope>NUCLEOTIDE SEQUENCE [LARGE SCALE GENOMIC DNA]</scope>
</reference>